<protein>
    <submittedName>
        <fullName evidence="2">SFRICE_015551</fullName>
    </submittedName>
</protein>
<reference evidence="2" key="1">
    <citation type="submission" date="2016-07" db="EMBL/GenBank/DDBJ databases">
        <authorList>
            <person name="Bretaudeau A."/>
        </authorList>
    </citation>
    <scope>NUCLEOTIDE SEQUENCE</scope>
    <source>
        <strain evidence="2">Rice</strain>
        <tissue evidence="2">Whole body</tissue>
    </source>
</reference>
<gene>
    <name evidence="2" type="ORF">SFRICE_015551</name>
</gene>
<proteinExistence type="predicted"/>
<feature type="compositionally biased region" description="Basic and acidic residues" evidence="1">
    <location>
        <begin position="1"/>
        <end position="13"/>
    </location>
</feature>
<dbReference type="AlphaFoldDB" id="A0A2H1W9K8"/>
<accession>A0A2H1W9K8</accession>
<name>A0A2H1W9K8_SPOFR</name>
<dbReference type="EMBL" id="ODYU01007192">
    <property type="protein sequence ID" value="SOQ49758.1"/>
    <property type="molecule type" value="Genomic_DNA"/>
</dbReference>
<evidence type="ECO:0000313" key="2">
    <source>
        <dbReference type="EMBL" id="SOQ49758.1"/>
    </source>
</evidence>
<evidence type="ECO:0000256" key="1">
    <source>
        <dbReference type="SAM" id="MobiDB-lite"/>
    </source>
</evidence>
<feature type="compositionally biased region" description="Polar residues" evidence="1">
    <location>
        <begin position="14"/>
        <end position="25"/>
    </location>
</feature>
<feature type="region of interest" description="Disordered" evidence="1">
    <location>
        <begin position="102"/>
        <end position="126"/>
    </location>
</feature>
<organism evidence="2">
    <name type="scientific">Spodoptera frugiperda</name>
    <name type="common">Fall armyworm</name>
    <dbReference type="NCBI Taxonomy" id="7108"/>
    <lineage>
        <taxon>Eukaryota</taxon>
        <taxon>Metazoa</taxon>
        <taxon>Ecdysozoa</taxon>
        <taxon>Arthropoda</taxon>
        <taxon>Hexapoda</taxon>
        <taxon>Insecta</taxon>
        <taxon>Pterygota</taxon>
        <taxon>Neoptera</taxon>
        <taxon>Endopterygota</taxon>
        <taxon>Lepidoptera</taxon>
        <taxon>Glossata</taxon>
        <taxon>Ditrysia</taxon>
        <taxon>Noctuoidea</taxon>
        <taxon>Noctuidae</taxon>
        <taxon>Amphipyrinae</taxon>
        <taxon>Spodoptera</taxon>
    </lineage>
</organism>
<feature type="region of interest" description="Disordered" evidence="1">
    <location>
        <begin position="1"/>
        <end position="25"/>
    </location>
</feature>
<sequence length="149" mass="16558">MCRDIEEKKEKLSDQSYTFPKPTSSGSMVQTTGGWKVILCLLSHWARRESVRLLLTKNHPVPTPACRAEAPSSDSRNIAADYLAGYRGSGLKSRSRNGVMWPSRADARSEAADNVTGYQGSSSKQVKEREDLFIMSSVRRRGEVAQPTH</sequence>